<reference evidence="2 3" key="2">
    <citation type="submission" date="2017-10" db="EMBL/GenBank/DDBJ databases">
        <title>Extensive intraspecific genome diversity in a model arbuscular mycorrhizal fungus.</title>
        <authorList>
            <person name="Chen E.C.H."/>
            <person name="Morin E."/>
            <person name="Baudet D."/>
            <person name="Noel J."/>
            <person name="Ndikumana S."/>
            <person name="Charron P."/>
            <person name="St-Onge C."/>
            <person name="Giorgi J."/>
            <person name="Grigoriev I.V."/>
            <person name="Roux C."/>
            <person name="Martin F.M."/>
            <person name="Corradi N."/>
        </authorList>
    </citation>
    <scope>NUCLEOTIDE SEQUENCE [LARGE SCALE GENOMIC DNA]</scope>
    <source>
        <strain evidence="2 3">C2</strain>
    </source>
</reference>
<evidence type="ECO:0008006" key="4">
    <source>
        <dbReference type="Google" id="ProtNLM"/>
    </source>
</evidence>
<keyword evidence="1" id="KW-0472">Membrane</keyword>
<accession>A0A2N1M468</accession>
<dbReference type="SUPFAM" id="SSF51101">
    <property type="entry name" value="Mannose-binding lectins"/>
    <property type="match status" value="1"/>
</dbReference>
<keyword evidence="1" id="KW-0812">Transmembrane</keyword>
<dbReference type="VEuPathDB" id="FungiDB:RhiirA1_451995"/>
<dbReference type="InterPro" id="IPR036404">
    <property type="entry name" value="Jacalin-like_lectin_dom_sf"/>
</dbReference>
<reference evidence="2 3" key="1">
    <citation type="submission" date="2016-04" db="EMBL/GenBank/DDBJ databases">
        <title>Genome analyses suggest a sexual origin of heterokaryosis in a supposedly ancient asexual fungus.</title>
        <authorList>
            <person name="Ropars J."/>
            <person name="Sedzielewska K."/>
            <person name="Noel J."/>
            <person name="Charron P."/>
            <person name="Farinelli L."/>
            <person name="Marton T."/>
            <person name="Kruger M."/>
            <person name="Pelin A."/>
            <person name="Brachmann A."/>
            <person name="Corradi N."/>
        </authorList>
    </citation>
    <scope>NUCLEOTIDE SEQUENCE [LARGE SCALE GENOMIC DNA]</scope>
    <source>
        <strain evidence="2 3">C2</strain>
    </source>
</reference>
<dbReference type="VEuPathDB" id="FungiDB:FUN_008361"/>
<protein>
    <recommendedName>
        <fullName evidence="4">Jacalin-type lectin domain-containing protein</fullName>
    </recommendedName>
</protein>
<evidence type="ECO:0000313" key="3">
    <source>
        <dbReference type="Proteomes" id="UP000233469"/>
    </source>
</evidence>
<name>A0A2N1M468_9GLOM</name>
<proteinExistence type="predicted"/>
<dbReference type="VEuPathDB" id="FungiDB:RhiirFUN_008721"/>
<sequence>HNFDDNSKIFYNISEDESGVITKIKLRHGEIIDHIQAFYEDDRAGKKIGDGGGRENVISDLNKSSKYIVAVNLMFGVGLLGTIEFIFNDGKSAKFGKLYQIHQVTGSIQIGPFGKHNKFRLSGIMGGGGKIRTHHDFGENVAHVAFKFQYIDSV</sequence>
<dbReference type="EMBL" id="LLXL01005662">
    <property type="protein sequence ID" value="PKK56418.1"/>
    <property type="molecule type" value="Genomic_DNA"/>
</dbReference>
<keyword evidence="1" id="KW-1133">Transmembrane helix</keyword>
<comment type="caution">
    <text evidence="2">The sequence shown here is derived from an EMBL/GenBank/DDBJ whole genome shotgun (WGS) entry which is preliminary data.</text>
</comment>
<dbReference type="Gene3D" id="2.100.10.30">
    <property type="entry name" value="Jacalin-like lectin domain"/>
    <property type="match status" value="1"/>
</dbReference>
<dbReference type="AlphaFoldDB" id="A0A2N1M468"/>
<feature type="transmembrane region" description="Helical" evidence="1">
    <location>
        <begin position="67"/>
        <end position="87"/>
    </location>
</feature>
<dbReference type="Proteomes" id="UP000233469">
    <property type="component" value="Unassembled WGS sequence"/>
</dbReference>
<gene>
    <name evidence="2" type="ORF">RhiirC2_445052</name>
</gene>
<evidence type="ECO:0000256" key="1">
    <source>
        <dbReference type="SAM" id="Phobius"/>
    </source>
</evidence>
<evidence type="ECO:0000313" key="2">
    <source>
        <dbReference type="EMBL" id="PKK56418.1"/>
    </source>
</evidence>
<organism evidence="2 3">
    <name type="scientific">Rhizophagus irregularis</name>
    <dbReference type="NCBI Taxonomy" id="588596"/>
    <lineage>
        <taxon>Eukaryota</taxon>
        <taxon>Fungi</taxon>
        <taxon>Fungi incertae sedis</taxon>
        <taxon>Mucoromycota</taxon>
        <taxon>Glomeromycotina</taxon>
        <taxon>Glomeromycetes</taxon>
        <taxon>Glomerales</taxon>
        <taxon>Glomeraceae</taxon>
        <taxon>Rhizophagus</taxon>
    </lineage>
</organism>
<feature type="non-terminal residue" evidence="2">
    <location>
        <position position="1"/>
    </location>
</feature>